<feature type="compositionally biased region" description="Low complexity" evidence="11">
    <location>
        <begin position="124"/>
        <end position="136"/>
    </location>
</feature>
<dbReference type="SMART" id="SM00356">
    <property type="entry name" value="ZnF_C3H1"/>
    <property type="match status" value="3"/>
</dbReference>
<dbReference type="InterPro" id="IPR040366">
    <property type="entry name" value="Nab2/ZC3H14"/>
</dbReference>
<evidence type="ECO:0000256" key="1">
    <source>
        <dbReference type="ARBA" id="ARBA00004324"/>
    </source>
</evidence>
<evidence type="ECO:0000259" key="12">
    <source>
        <dbReference type="PROSITE" id="PS50103"/>
    </source>
</evidence>
<evidence type="ECO:0000256" key="3">
    <source>
        <dbReference type="ARBA" id="ARBA00015071"/>
    </source>
</evidence>
<feature type="compositionally biased region" description="Basic and acidic residues" evidence="11">
    <location>
        <begin position="233"/>
        <end position="242"/>
    </location>
</feature>
<dbReference type="Gene3D" id="4.10.1000.30">
    <property type="match status" value="1"/>
</dbReference>
<feature type="region of interest" description="Disordered" evidence="11">
    <location>
        <begin position="1"/>
        <end position="264"/>
    </location>
</feature>
<feature type="compositionally biased region" description="Low complexity" evidence="11">
    <location>
        <begin position="59"/>
        <end position="73"/>
    </location>
</feature>
<keyword evidence="4 10" id="KW-0479">Metal-binding</keyword>
<feature type="compositionally biased region" description="Polar residues" evidence="11">
    <location>
        <begin position="282"/>
        <end position="299"/>
    </location>
</feature>
<feature type="compositionally biased region" description="Basic and acidic residues" evidence="11">
    <location>
        <begin position="140"/>
        <end position="166"/>
    </location>
</feature>
<evidence type="ECO:0000256" key="7">
    <source>
        <dbReference type="ARBA" id="ARBA00022833"/>
    </source>
</evidence>
<keyword evidence="6 10" id="KW-0863">Zinc-finger</keyword>
<keyword evidence="9" id="KW-0539">Nucleus</keyword>
<keyword evidence="5" id="KW-0677">Repeat</keyword>
<sequence>MSEAEKSVAVKRKVGVTRPINRQSSPAEYSPKRKRSSIAGEKDSPPPYIPSRKVKGETSSSSQLRSTASSLGSVTQKSLSRDDIRHSLGRHESRGLISASRREEMQQDFGSGKNSSSNVPKTRQPPSQMQHSSSPGSDDESSRVKSRISDRTIYGREVRGDSKAGDVKNLQITARVGPLRADPSRDSSSKSLRVAVISDKSRKSPADSRSSTNIIAKKPQIAARLSEPGRSTVVRDAREDIKKARKGQALQDSGSSRSARVISRSAREAVQKQCKAAVMSVTAASAGSTRARDSSQGSPDSRVVRCESESPTAETDRDSGKNAAIQHAQEVGQSDEADSDASDNQIVKEQSPEILLLVDKDKPVVSSKEDEKVGSEVEEVEDLSQMLEGEDLDSELLLKDEEEKNEFTLDLDDEELSHVVEEVAAEVGEIDEAEADNSKSGIRFIVTLDGVDEAQFDDRTGKSEPNVASTISKQPLLLNPSPSQTPMSILPPSTPARPSIATAQPLPPLASTPAQTAAKMRPPKIQPFSISLRDSDDEHEEKVVTYIQANDLPTVESVVEAETEEELSALQRARSQERCRYWPACMAGSDCQYHHPTTYCKTFPNCKFGDKCLFIHPNCRFDSKCSRADCPFTHTSRRRPVQLIQVPVPVPRPYPRYPSLPQPQQAIICHFFPNCLNPSCSFVHPKPCMYGAACKNPVCSFYHPPAASPPAVPAIVPDKGKLKWEAHSSVQAKAVGAVVTVGSKPSAGL</sequence>
<dbReference type="GO" id="GO:0043488">
    <property type="term" value="P:regulation of mRNA stability"/>
    <property type="evidence" value="ECO:0007669"/>
    <property type="project" value="InterPro"/>
</dbReference>
<dbReference type="GO" id="GO:0016607">
    <property type="term" value="C:nuclear speck"/>
    <property type="evidence" value="ECO:0007669"/>
    <property type="project" value="UniProtKB-SubCell"/>
</dbReference>
<evidence type="ECO:0000256" key="8">
    <source>
        <dbReference type="ARBA" id="ARBA00022884"/>
    </source>
</evidence>
<evidence type="ECO:0000313" key="13">
    <source>
        <dbReference type="EMBL" id="GFO33534.1"/>
    </source>
</evidence>
<dbReference type="GO" id="GO:0008143">
    <property type="term" value="F:poly(A) binding"/>
    <property type="evidence" value="ECO:0007669"/>
    <property type="project" value="InterPro"/>
</dbReference>
<accession>A0AAV4CNT8</accession>
<dbReference type="AlphaFoldDB" id="A0AAV4CNT8"/>
<dbReference type="Pfam" id="PF14608">
    <property type="entry name" value="zf-CCCH_2"/>
    <property type="match status" value="5"/>
</dbReference>
<dbReference type="FunFam" id="4.10.1000.40:FF:000006">
    <property type="entry name" value="Zinc finger CCCH domain-containing protein 14"/>
    <property type="match status" value="1"/>
</dbReference>
<feature type="compositionally biased region" description="Basic and acidic residues" evidence="11">
    <location>
        <begin position="358"/>
        <end position="375"/>
    </location>
</feature>
<organism evidence="13 14">
    <name type="scientific">Plakobranchus ocellatus</name>
    <dbReference type="NCBI Taxonomy" id="259542"/>
    <lineage>
        <taxon>Eukaryota</taxon>
        <taxon>Metazoa</taxon>
        <taxon>Spiralia</taxon>
        <taxon>Lophotrochozoa</taxon>
        <taxon>Mollusca</taxon>
        <taxon>Gastropoda</taxon>
        <taxon>Heterobranchia</taxon>
        <taxon>Euthyneura</taxon>
        <taxon>Panpulmonata</taxon>
        <taxon>Sacoglossa</taxon>
        <taxon>Placobranchoidea</taxon>
        <taxon>Plakobranchidae</taxon>
        <taxon>Plakobranchus</taxon>
    </lineage>
</organism>
<evidence type="ECO:0000256" key="9">
    <source>
        <dbReference type="ARBA" id="ARBA00023242"/>
    </source>
</evidence>
<evidence type="ECO:0000256" key="4">
    <source>
        <dbReference type="ARBA" id="ARBA00022723"/>
    </source>
</evidence>
<evidence type="ECO:0000256" key="10">
    <source>
        <dbReference type="PROSITE-ProRule" id="PRU00723"/>
    </source>
</evidence>
<evidence type="ECO:0000313" key="14">
    <source>
        <dbReference type="Proteomes" id="UP000735302"/>
    </source>
</evidence>
<comment type="subcellular location">
    <subcellularLocation>
        <location evidence="1">Nucleus speckle</location>
    </subcellularLocation>
</comment>
<dbReference type="Proteomes" id="UP000735302">
    <property type="component" value="Unassembled WGS sequence"/>
</dbReference>
<proteinExistence type="inferred from homology"/>
<comment type="caution">
    <text evidence="13">The sequence shown here is derived from an EMBL/GenBank/DDBJ whole genome shotgun (WGS) entry which is preliminary data.</text>
</comment>
<dbReference type="FunFam" id="4.10.1000.30:FF:000001">
    <property type="entry name" value="Zinc finger CCCH domain-containing protein 14"/>
    <property type="match status" value="1"/>
</dbReference>
<evidence type="ECO:0000256" key="11">
    <source>
        <dbReference type="SAM" id="MobiDB-lite"/>
    </source>
</evidence>
<dbReference type="PROSITE" id="PS50103">
    <property type="entry name" value="ZF_C3H1"/>
    <property type="match status" value="2"/>
</dbReference>
<reference evidence="13 14" key="1">
    <citation type="journal article" date="2021" name="Elife">
        <title>Chloroplast acquisition without the gene transfer in kleptoplastic sea slugs, Plakobranchus ocellatus.</title>
        <authorList>
            <person name="Maeda T."/>
            <person name="Takahashi S."/>
            <person name="Yoshida T."/>
            <person name="Shimamura S."/>
            <person name="Takaki Y."/>
            <person name="Nagai Y."/>
            <person name="Toyoda A."/>
            <person name="Suzuki Y."/>
            <person name="Arimoto A."/>
            <person name="Ishii H."/>
            <person name="Satoh N."/>
            <person name="Nishiyama T."/>
            <person name="Hasebe M."/>
            <person name="Maruyama T."/>
            <person name="Minagawa J."/>
            <person name="Obokata J."/>
            <person name="Shigenobu S."/>
        </authorList>
    </citation>
    <scope>NUCLEOTIDE SEQUENCE [LARGE SCALE GENOMIC DNA]</scope>
</reference>
<keyword evidence="7 10" id="KW-0862">Zinc</keyword>
<evidence type="ECO:0000256" key="5">
    <source>
        <dbReference type="ARBA" id="ARBA00022737"/>
    </source>
</evidence>
<dbReference type="PANTHER" id="PTHR14738:SF29">
    <property type="entry name" value="ZINC FINGER CCCH DOMAIN-CONTAINING PROTEIN 14"/>
    <property type="match status" value="1"/>
</dbReference>
<feature type="domain" description="C3H1-type" evidence="12">
    <location>
        <begin position="573"/>
        <end position="598"/>
    </location>
</feature>
<evidence type="ECO:0000256" key="6">
    <source>
        <dbReference type="ARBA" id="ARBA00022771"/>
    </source>
</evidence>
<feature type="zinc finger region" description="C3H1-type" evidence="10">
    <location>
        <begin position="599"/>
        <end position="619"/>
    </location>
</feature>
<name>A0AAV4CNT8_9GAST</name>
<feature type="domain" description="C3H1-type" evidence="12">
    <location>
        <begin position="599"/>
        <end position="619"/>
    </location>
</feature>
<dbReference type="InterPro" id="IPR000571">
    <property type="entry name" value="Znf_CCCH"/>
</dbReference>
<feature type="zinc finger region" description="C3H1-type" evidence="10">
    <location>
        <begin position="573"/>
        <end position="598"/>
    </location>
</feature>
<protein>
    <recommendedName>
        <fullName evidence="3">Zinc finger CCCH domain-containing protein 14</fullName>
    </recommendedName>
</protein>
<comment type="similarity">
    <text evidence="2">Belongs to the ZC3H14 family.</text>
</comment>
<feature type="compositionally biased region" description="Basic and acidic residues" evidence="11">
    <location>
        <begin position="302"/>
        <end position="320"/>
    </location>
</feature>
<gene>
    <name evidence="13" type="ORF">PoB_006003900</name>
</gene>
<feature type="compositionally biased region" description="Polar residues" evidence="11">
    <location>
        <begin position="108"/>
        <end position="121"/>
    </location>
</feature>
<dbReference type="EMBL" id="BLXT01006781">
    <property type="protein sequence ID" value="GFO33534.1"/>
    <property type="molecule type" value="Genomic_DNA"/>
</dbReference>
<dbReference type="GO" id="GO:0005737">
    <property type="term" value="C:cytoplasm"/>
    <property type="evidence" value="ECO:0007669"/>
    <property type="project" value="TreeGrafter"/>
</dbReference>
<evidence type="ECO:0000256" key="2">
    <source>
        <dbReference type="ARBA" id="ARBA00008423"/>
    </source>
</evidence>
<dbReference type="GO" id="GO:0008270">
    <property type="term" value="F:zinc ion binding"/>
    <property type="evidence" value="ECO:0007669"/>
    <property type="project" value="UniProtKB-KW"/>
</dbReference>
<feature type="compositionally biased region" description="Low complexity" evidence="11">
    <location>
        <begin position="253"/>
        <end position="264"/>
    </location>
</feature>
<keyword evidence="14" id="KW-1185">Reference proteome</keyword>
<feature type="region of interest" description="Disordered" evidence="11">
    <location>
        <begin position="277"/>
        <end position="382"/>
    </location>
</feature>
<feature type="compositionally biased region" description="Basic and acidic residues" evidence="11">
    <location>
        <begin position="79"/>
        <end position="105"/>
    </location>
</feature>
<dbReference type="Gene3D" id="4.10.1000.40">
    <property type="match status" value="1"/>
</dbReference>
<dbReference type="PANTHER" id="PTHR14738">
    <property type="entry name" value="ZINC FINGER CCCH DOMAIN-CONTAINING PROTEIN 14"/>
    <property type="match status" value="1"/>
</dbReference>
<keyword evidence="8" id="KW-0694">RNA-binding</keyword>